<dbReference type="AlphaFoldDB" id="A0A401YTB3"/>
<dbReference type="InterPro" id="IPR036046">
    <property type="entry name" value="Acylphosphatase-like_dom_sf"/>
</dbReference>
<organism evidence="3 4">
    <name type="scientific">Embleya hyalina</name>
    <dbReference type="NCBI Taxonomy" id="516124"/>
    <lineage>
        <taxon>Bacteria</taxon>
        <taxon>Bacillati</taxon>
        <taxon>Actinomycetota</taxon>
        <taxon>Actinomycetes</taxon>
        <taxon>Kitasatosporales</taxon>
        <taxon>Streptomycetaceae</taxon>
        <taxon>Embleya</taxon>
    </lineage>
</organism>
<evidence type="ECO:0000313" key="3">
    <source>
        <dbReference type="EMBL" id="GCD97857.1"/>
    </source>
</evidence>
<feature type="domain" description="Acylphosphatase-like" evidence="2">
    <location>
        <begin position="1"/>
        <end position="56"/>
    </location>
</feature>
<name>A0A401YTB3_9ACTN</name>
<dbReference type="EMBL" id="BIFH01000025">
    <property type="protein sequence ID" value="GCD97857.1"/>
    <property type="molecule type" value="Genomic_DNA"/>
</dbReference>
<comment type="caution">
    <text evidence="1">Lacks conserved residue(s) required for the propagation of feature annotation.</text>
</comment>
<dbReference type="Gene3D" id="3.30.70.100">
    <property type="match status" value="1"/>
</dbReference>
<dbReference type="InterPro" id="IPR001792">
    <property type="entry name" value="Acylphosphatase-like_dom"/>
</dbReference>
<evidence type="ECO:0000313" key="4">
    <source>
        <dbReference type="Proteomes" id="UP000286931"/>
    </source>
</evidence>
<comment type="caution">
    <text evidence="3">The sequence shown here is derived from an EMBL/GenBank/DDBJ whole genome shotgun (WGS) entry which is preliminary data.</text>
</comment>
<gene>
    <name evidence="3" type="ORF">EHYA_05554</name>
</gene>
<dbReference type="PROSITE" id="PS51160">
    <property type="entry name" value="ACYLPHOSPHATASE_3"/>
    <property type="match status" value="1"/>
</dbReference>
<keyword evidence="4" id="KW-1185">Reference proteome</keyword>
<evidence type="ECO:0000259" key="2">
    <source>
        <dbReference type="PROSITE" id="PS51160"/>
    </source>
</evidence>
<protein>
    <recommendedName>
        <fullName evidence="2">Acylphosphatase-like domain-containing protein</fullName>
    </recommendedName>
</protein>
<sequence>MVDTGAGVVVEVEGPPAAVAEFRRRVGTDAPPSAAVGSVVDEELPVDGVAGFTIPASPADRFAG</sequence>
<dbReference type="SUPFAM" id="SSF54975">
    <property type="entry name" value="Acylphosphatase/BLUF domain-like"/>
    <property type="match status" value="1"/>
</dbReference>
<dbReference type="Proteomes" id="UP000286931">
    <property type="component" value="Unassembled WGS sequence"/>
</dbReference>
<evidence type="ECO:0000256" key="1">
    <source>
        <dbReference type="PROSITE-ProRule" id="PRU00520"/>
    </source>
</evidence>
<reference evidence="3 4" key="1">
    <citation type="submission" date="2018-12" db="EMBL/GenBank/DDBJ databases">
        <title>Draft genome sequence of Embleya hyalina NBRC 13850T.</title>
        <authorList>
            <person name="Komaki H."/>
            <person name="Hosoyama A."/>
            <person name="Kimura A."/>
            <person name="Ichikawa N."/>
            <person name="Tamura T."/>
        </authorList>
    </citation>
    <scope>NUCLEOTIDE SEQUENCE [LARGE SCALE GENOMIC DNA]</scope>
    <source>
        <strain evidence="3 4">NBRC 13850</strain>
    </source>
</reference>
<dbReference type="RefSeq" id="WP_246126939.1">
    <property type="nucleotide sequence ID" value="NZ_BIFH01000025.1"/>
</dbReference>
<proteinExistence type="predicted"/>
<accession>A0A401YTB3</accession>